<gene>
    <name evidence="2" type="ORF">SAMN05660649_00187</name>
</gene>
<dbReference type="EMBL" id="FOOX01000001">
    <property type="protein sequence ID" value="SFF95520.1"/>
    <property type="molecule type" value="Genomic_DNA"/>
</dbReference>
<evidence type="ECO:0000259" key="1">
    <source>
        <dbReference type="SMART" id="SM00953"/>
    </source>
</evidence>
<dbReference type="Proteomes" id="UP000199337">
    <property type="component" value="Unassembled WGS sequence"/>
</dbReference>
<dbReference type="Pfam" id="PF08808">
    <property type="entry name" value="RES"/>
    <property type="match status" value="1"/>
</dbReference>
<keyword evidence="3" id="KW-1185">Reference proteome</keyword>
<reference evidence="3" key="1">
    <citation type="submission" date="2016-10" db="EMBL/GenBank/DDBJ databases">
        <authorList>
            <person name="Varghese N."/>
            <person name="Submissions S."/>
        </authorList>
    </citation>
    <scope>NUCLEOTIDE SEQUENCE [LARGE SCALE GENOMIC DNA]</scope>
    <source>
        <strain evidence="3">DSM 17038</strain>
    </source>
</reference>
<dbReference type="InterPro" id="IPR014914">
    <property type="entry name" value="RES_dom"/>
</dbReference>
<dbReference type="AlphaFoldDB" id="A0A1I2MXB0"/>
<evidence type="ECO:0000313" key="3">
    <source>
        <dbReference type="Proteomes" id="UP000199337"/>
    </source>
</evidence>
<name>A0A1I2MXB0_9FIRM</name>
<dbReference type="SMART" id="SM00953">
    <property type="entry name" value="RES"/>
    <property type="match status" value="1"/>
</dbReference>
<feature type="domain" description="RES" evidence="1">
    <location>
        <begin position="82"/>
        <end position="219"/>
    </location>
</feature>
<protein>
    <submittedName>
        <fullName evidence="2">RES domain-containing protein</fullName>
    </submittedName>
</protein>
<organism evidence="2 3">
    <name type="scientific">Desulfotruncus arcticus DSM 17038</name>
    <dbReference type="NCBI Taxonomy" id="1121424"/>
    <lineage>
        <taxon>Bacteria</taxon>
        <taxon>Bacillati</taxon>
        <taxon>Bacillota</taxon>
        <taxon>Clostridia</taxon>
        <taxon>Eubacteriales</taxon>
        <taxon>Desulfallaceae</taxon>
        <taxon>Desulfotruncus</taxon>
    </lineage>
</organism>
<evidence type="ECO:0000313" key="2">
    <source>
        <dbReference type="EMBL" id="SFF95520.1"/>
    </source>
</evidence>
<sequence length="221" mass="25815">MNNGYQDLSCSAYTTNNNHTREKYTEFAEHIKVHGLKVDSYFMDNNIFIKNFLNGIDEIIINEQEKLIRIVRWDVGMKGENFAPDPARTKAGRLNPEKVAYLYLGNNEITAMKETRIKKRESFYIGTFRSRTNLKILDFSSDREAERSKVNSYKLIIDEEFSKPLKDSDEKKEYLPTQFIAKLIKDKGYDGVKYSSALCESGYNICIFEANNMECVHFEYR</sequence>
<accession>A0A1I2MXB0</accession>
<proteinExistence type="predicted"/>